<dbReference type="PRINTS" id="PR00452">
    <property type="entry name" value="SH3DOMAIN"/>
</dbReference>
<dbReference type="RefSeq" id="XP_030841198.1">
    <property type="nucleotide sequence ID" value="XM_030985338.1"/>
</dbReference>
<dbReference type="Gene3D" id="3.40.20.10">
    <property type="entry name" value="Severin"/>
    <property type="match status" value="1"/>
</dbReference>
<keyword evidence="17" id="KW-1185">Reference proteome</keyword>
<sequence>MSISFVKHRDALMKAYKDVCSDKSSTDWAVFGYEGKTYDLKVDDTGEDGIEEMADTMNCAKIQYCFLRVIDPNSNLHKNVLINWIGDGAPVSKKGTCARHVQDVANLFRGAHVTVNARSEDDIDEDSILKLVAKSSGSNYGFHKEKPTGDVGQTGPVGSVYKKTNAAMEIKSKRSDKFWQDTESDEKNRVKQETAKKQQERDIIDKERVEREKREGAEREKRMAEKMKDVEGRKRQEQRSHEEAVKAEQSRWENKQESDAAPTRRTGQSEERKKEMAAMISQRKQSSSEPVTEDQEAPPPVSRAPAVRPPAARPPMPVPEPEPEREPEPEPVWEPEPEPEHEPEPVYEQEPEPEPAYEPEPEPYSDPYQDQVQTEQDQYQPEAQSDPYQDQTPAQDPYPEEPEQELYENQEALQGQDQDQGMTARALYDYQAEDDTEVTFDPGDIITQIEQIDEGWWRGQAPSGEFGLFPANYVELI</sequence>
<dbReference type="FunCoup" id="A0A7M7T2E5">
    <property type="interactions" value="1787"/>
</dbReference>
<evidence type="ECO:0000256" key="3">
    <source>
        <dbReference type="ARBA" id="ARBA00022443"/>
    </source>
</evidence>
<evidence type="ECO:0000313" key="17">
    <source>
        <dbReference type="Proteomes" id="UP000007110"/>
    </source>
</evidence>
<dbReference type="PANTHER" id="PTHR10829">
    <property type="entry name" value="CORTACTIN AND DREBRIN"/>
    <property type="match status" value="1"/>
</dbReference>
<dbReference type="GO" id="GO:0030027">
    <property type="term" value="C:lamellipodium"/>
    <property type="evidence" value="ECO:0000318"/>
    <property type="project" value="GO_Central"/>
</dbReference>
<dbReference type="PRINTS" id="PR00499">
    <property type="entry name" value="P67PHOX"/>
</dbReference>
<feature type="compositionally biased region" description="Acidic residues" evidence="13">
    <location>
        <begin position="345"/>
        <end position="363"/>
    </location>
</feature>
<name>A0A7M7T2E5_STRPU</name>
<dbReference type="PROSITE" id="PS51263">
    <property type="entry name" value="ADF_H"/>
    <property type="match status" value="1"/>
</dbReference>
<dbReference type="GeneID" id="587603"/>
<keyword evidence="5" id="KW-0175">Coiled coil</keyword>
<dbReference type="InterPro" id="IPR029006">
    <property type="entry name" value="ADF-H/Gelsolin-like_dom_sf"/>
</dbReference>
<feature type="compositionally biased region" description="Low complexity" evidence="13">
    <location>
        <begin position="367"/>
        <end position="382"/>
    </location>
</feature>
<feature type="compositionally biased region" description="Basic and acidic residues" evidence="13">
    <location>
        <begin position="172"/>
        <end position="258"/>
    </location>
</feature>
<dbReference type="GO" id="GO:0030864">
    <property type="term" value="C:cortical actin cytoskeleton"/>
    <property type="evidence" value="ECO:0000318"/>
    <property type="project" value="GO_Central"/>
</dbReference>
<dbReference type="OMA" id="FKEPRGA"/>
<comment type="subcellular location">
    <subcellularLocation>
        <location evidence="1">Cytoplasm</location>
        <location evidence="1">Cytoskeleton</location>
    </subcellularLocation>
</comment>
<evidence type="ECO:0000256" key="6">
    <source>
        <dbReference type="ARBA" id="ARBA00023203"/>
    </source>
</evidence>
<feature type="compositionally biased region" description="Polar residues" evidence="13">
    <location>
        <begin position="412"/>
        <end position="421"/>
    </location>
</feature>
<dbReference type="Pfam" id="PF14604">
    <property type="entry name" value="SH3_9"/>
    <property type="match status" value="1"/>
</dbReference>
<organism evidence="16 17">
    <name type="scientific">Strongylocentrotus purpuratus</name>
    <name type="common">Purple sea urchin</name>
    <dbReference type="NCBI Taxonomy" id="7668"/>
    <lineage>
        <taxon>Eukaryota</taxon>
        <taxon>Metazoa</taxon>
        <taxon>Echinodermata</taxon>
        <taxon>Eleutherozoa</taxon>
        <taxon>Echinozoa</taxon>
        <taxon>Echinoidea</taxon>
        <taxon>Euechinoidea</taxon>
        <taxon>Echinacea</taxon>
        <taxon>Camarodonta</taxon>
        <taxon>Echinidea</taxon>
        <taxon>Strongylocentrotidae</taxon>
        <taxon>Strongylocentrotus</taxon>
    </lineage>
</organism>
<protein>
    <recommendedName>
        <fullName evidence="11">Coactosin-like protein</fullName>
    </recommendedName>
</protein>
<dbReference type="KEGG" id="spu:587603"/>
<dbReference type="CDD" id="cd11960">
    <property type="entry name" value="SH3_Abp1_eu"/>
    <property type="match status" value="1"/>
</dbReference>
<dbReference type="SUPFAM" id="SSF50044">
    <property type="entry name" value="SH3-domain"/>
    <property type="match status" value="1"/>
</dbReference>
<evidence type="ECO:0000256" key="13">
    <source>
        <dbReference type="SAM" id="MobiDB-lite"/>
    </source>
</evidence>
<proteinExistence type="inferred from homology"/>
<dbReference type="Gene3D" id="2.30.30.40">
    <property type="entry name" value="SH3 Domains"/>
    <property type="match status" value="1"/>
</dbReference>
<keyword evidence="3 12" id="KW-0728">SH3 domain</keyword>
<evidence type="ECO:0000256" key="12">
    <source>
        <dbReference type="PROSITE-ProRule" id="PRU00192"/>
    </source>
</evidence>
<dbReference type="SMART" id="SM00326">
    <property type="entry name" value="SH3"/>
    <property type="match status" value="1"/>
</dbReference>
<evidence type="ECO:0000256" key="4">
    <source>
        <dbReference type="ARBA" id="ARBA00022490"/>
    </source>
</evidence>
<evidence type="ECO:0000259" key="15">
    <source>
        <dbReference type="PROSITE" id="PS51263"/>
    </source>
</evidence>
<accession>A0A7M7T2E5</accession>
<evidence type="ECO:0000256" key="1">
    <source>
        <dbReference type="ARBA" id="ARBA00004245"/>
    </source>
</evidence>
<keyword evidence="7" id="KW-0206">Cytoskeleton</keyword>
<feature type="compositionally biased region" description="Basic and acidic residues" evidence="13">
    <location>
        <begin position="267"/>
        <end position="276"/>
    </location>
</feature>
<dbReference type="KEGG" id="spu:115923970"/>
<evidence type="ECO:0000256" key="7">
    <source>
        <dbReference type="ARBA" id="ARBA00023212"/>
    </source>
</evidence>
<feature type="compositionally biased region" description="Acidic residues" evidence="13">
    <location>
        <begin position="398"/>
        <end position="408"/>
    </location>
</feature>
<keyword evidence="6" id="KW-0009">Actin-binding</keyword>
<dbReference type="GeneID" id="115923970"/>
<evidence type="ECO:0000256" key="8">
    <source>
        <dbReference type="ARBA" id="ARBA00038052"/>
    </source>
</evidence>
<dbReference type="GO" id="GO:0061003">
    <property type="term" value="P:positive regulation of dendritic spine morphogenesis"/>
    <property type="evidence" value="ECO:0000318"/>
    <property type="project" value="GO_Central"/>
</dbReference>
<reference evidence="17" key="1">
    <citation type="submission" date="2015-02" db="EMBL/GenBank/DDBJ databases">
        <title>Genome sequencing for Strongylocentrotus purpuratus.</title>
        <authorList>
            <person name="Murali S."/>
            <person name="Liu Y."/>
            <person name="Vee V."/>
            <person name="English A."/>
            <person name="Wang M."/>
            <person name="Skinner E."/>
            <person name="Han Y."/>
            <person name="Muzny D.M."/>
            <person name="Worley K.C."/>
            <person name="Gibbs R.A."/>
        </authorList>
    </citation>
    <scope>NUCLEOTIDE SEQUENCE</scope>
</reference>
<dbReference type="RefSeq" id="XP_030848899.1">
    <property type="nucleotide sequence ID" value="XM_030993039.1"/>
</dbReference>
<evidence type="ECO:0000256" key="9">
    <source>
        <dbReference type="ARBA" id="ARBA00058385"/>
    </source>
</evidence>
<evidence type="ECO:0000256" key="10">
    <source>
        <dbReference type="ARBA" id="ARBA00062335"/>
    </source>
</evidence>
<comment type="similarity">
    <text evidence="8">Belongs to the actin-binding proteins ADF family. Coactosin subfamily.</text>
</comment>
<evidence type="ECO:0000256" key="2">
    <source>
        <dbReference type="ARBA" id="ARBA00011039"/>
    </source>
</evidence>
<dbReference type="GO" id="GO:0045211">
    <property type="term" value="C:postsynaptic membrane"/>
    <property type="evidence" value="ECO:0000318"/>
    <property type="project" value="GO_Central"/>
</dbReference>
<dbReference type="AlphaFoldDB" id="A0A7M7T2E5"/>
<dbReference type="InParanoid" id="A0A7M7T2E5"/>
<dbReference type="InterPro" id="IPR036028">
    <property type="entry name" value="SH3-like_dom_sf"/>
</dbReference>
<feature type="domain" description="SH3" evidence="14">
    <location>
        <begin position="419"/>
        <end position="477"/>
    </location>
</feature>
<evidence type="ECO:0000259" key="14">
    <source>
        <dbReference type="PROSITE" id="PS50002"/>
    </source>
</evidence>
<dbReference type="InterPro" id="IPR002108">
    <property type="entry name" value="ADF-H"/>
</dbReference>
<dbReference type="EnsemblMetazoa" id="XM_030985338">
    <property type="protein sequence ID" value="XP_030841198"/>
    <property type="gene ID" value="LOC115923970"/>
</dbReference>
<dbReference type="FunFam" id="3.40.20.10:FF:000018">
    <property type="entry name" value="Coactosin-like 1"/>
    <property type="match status" value="1"/>
</dbReference>
<dbReference type="OrthoDB" id="5971719at2759"/>
<evidence type="ECO:0000256" key="11">
    <source>
        <dbReference type="ARBA" id="ARBA00068121"/>
    </source>
</evidence>
<comment type="similarity">
    <text evidence="2">Belongs to the ABP1 family.</text>
</comment>
<dbReference type="Proteomes" id="UP000007110">
    <property type="component" value="Unassembled WGS sequence"/>
</dbReference>
<dbReference type="PROSITE" id="PS50002">
    <property type="entry name" value="SH3"/>
    <property type="match status" value="1"/>
</dbReference>
<dbReference type="GO" id="GO:0014069">
    <property type="term" value="C:postsynaptic density"/>
    <property type="evidence" value="ECO:0000318"/>
    <property type="project" value="GO_Central"/>
</dbReference>
<evidence type="ECO:0000256" key="5">
    <source>
        <dbReference type="ARBA" id="ARBA00023054"/>
    </source>
</evidence>
<dbReference type="InterPro" id="IPR035717">
    <property type="entry name" value="Drebrin-like_SH3"/>
</dbReference>
<dbReference type="EnsemblMetazoa" id="XM_030993039">
    <property type="protein sequence ID" value="XP_030848899"/>
    <property type="gene ID" value="LOC587603"/>
</dbReference>
<dbReference type="GO" id="GO:0030833">
    <property type="term" value="P:regulation of actin filament polymerization"/>
    <property type="evidence" value="ECO:0000318"/>
    <property type="project" value="GO_Central"/>
</dbReference>
<comment type="function">
    <text evidence="9">Binds to F-actin in a calcium-independent manner. Has no direct effect on actin depolymerization. Acts as a chaperone for ALOX5 (5LO), influencing both its stability and activity in leukotrienes synthesis.</text>
</comment>
<feature type="compositionally biased region" description="Pro residues" evidence="13">
    <location>
        <begin position="297"/>
        <end position="320"/>
    </location>
</feature>
<dbReference type="InterPro" id="IPR001452">
    <property type="entry name" value="SH3_domain"/>
</dbReference>
<dbReference type="SMART" id="SM00102">
    <property type="entry name" value="ADF"/>
    <property type="match status" value="1"/>
</dbReference>
<dbReference type="GO" id="GO:0048812">
    <property type="term" value="P:neuron projection morphogenesis"/>
    <property type="evidence" value="ECO:0000318"/>
    <property type="project" value="GO_Central"/>
</dbReference>
<evidence type="ECO:0000313" key="16">
    <source>
        <dbReference type="EnsemblMetazoa" id="XP_030848899"/>
    </source>
</evidence>
<keyword evidence="4" id="KW-0963">Cytoplasm</keyword>
<dbReference type="PANTHER" id="PTHR10829:SF25">
    <property type="entry name" value="DREBRIN-LIKE PROTEIN"/>
    <property type="match status" value="1"/>
</dbReference>
<comment type="subunit">
    <text evidence="10">Interacts with 5-lipoxygenase (ALOX5/5LO) in a calcium-independent manner. Binds to F-actin with a stoichiometry of 1:2.</text>
</comment>
<feature type="domain" description="ADF-H" evidence="15">
    <location>
        <begin position="1"/>
        <end position="133"/>
    </location>
</feature>
<dbReference type="GO" id="GO:0030427">
    <property type="term" value="C:site of polarized growth"/>
    <property type="evidence" value="ECO:0000318"/>
    <property type="project" value="GO_Central"/>
</dbReference>
<feature type="region of interest" description="Disordered" evidence="13">
    <location>
        <begin position="172"/>
        <end position="424"/>
    </location>
</feature>
<dbReference type="SUPFAM" id="SSF55753">
    <property type="entry name" value="Actin depolymerizing proteins"/>
    <property type="match status" value="1"/>
</dbReference>
<reference evidence="16" key="2">
    <citation type="submission" date="2021-01" db="UniProtKB">
        <authorList>
            <consortium name="EnsemblMetazoa"/>
        </authorList>
    </citation>
    <scope>IDENTIFICATION</scope>
</reference>
<dbReference type="FunFam" id="2.30.30.40:FF:000046">
    <property type="entry name" value="Drebrin-like protein isoform B"/>
    <property type="match status" value="1"/>
</dbReference>
<dbReference type="GO" id="GO:0030425">
    <property type="term" value="C:dendrite"/>
    <property type="evidence" value="ECO:0000318"/>
    <property type="project" value="GO_Central"/>
</dbReference>
<dbReference type="Pfam" id="PF00241">
    <property type="entry name" value="Cofilin_ADF"/>
    <property type="match status" value="1"/>
</dbReference>
<dbReference type="GO" id="GO:0045773">
    <property type="term" value="P:positive regulation of axon extension"/>
    <property type="evidence" value="ECO:0000318"/>
    <property type="project" value="GO_Central"/>
</dbReference>
<dbReference type="GO" id="GO:0051015">
    <property type="term" value="F:actin filament binding"/>
    <property type="evidence" value="ECO:0000318"/>
    <property type="project" value="GO_Central"/>
</dbReference>
<dbReference type="GO" id="GO:0098974">
    <property type="term" value="P:postsynaptic actin cytoskeleton organization"/>
    <property type="evidence" value="ECO:0000318"/>
    <property type="project" value="GO_Central"/>
</dbReference>
<dbReference type="CDD" id="cd11281">
    <property type="entry name" value="ADF_drebrin_like"/>
    <property type="match status" value="1"/>
</dbReference>